<organism evidence="2 3">
    <name type="scientific">Candidatus Woesebacteria bacterium GW2011_GWB1_33_22</name>
    <dbReference type="NCBI Taxonomy" id="1618566"/>
    <lineage>
        <taxon>Bacteria</taxon>
        <taxon>Candidatus Woeseibacteriota</taxon>
    </lineage>
</organism>
<protein>
    <submittedName>
        <fullName evidence="2">Uncharacterized protein</fullName>
    </submittedName>
</protein>
<dbReference type="EMBL" id="LBOW01000012">
    <property type="protein sequence ID" value="KKP44064.1"/>
    <property type="molecule type" value="Genomic_DNA"/>
</dbReference>
<evidence type="ECO:0000256" key="1">
    <source>
        <dbReference type="SAM" id="Phobius"/>
    </source>
</evidence>
<accession>A0A0F9ZIX4</accession>
<name>A0A0F9ZIX4_9BACT</name>
<comment type="caution">
    <text evidence="2">The sequence shown here is derived from an EMBL/GenBank/DDBJ whole genome shotgun (WGS) entry which is preliminary data.</text>
</comment>
<feature type="transmembrane region" description="Helical" evidence="1">
    <location>
        <begin position="30"/>
        <end position="50"/>
    </location>
</feature>
<dbReference type="AlphaFoldDB" id="A0A0F9ZIX4"/>
<keyword evidence="1" id="KW-0812">Transmembrane</keyword>
<evidence type="ECO:0000313" key="3">
    <source>
        <dbReference type="Proteomes" id="UP000034778"/>
    </source>
</evidence>
<reference evidence="2 3" key="1">
    <citation type="journal article" date="2015" name="Nature">
        <title>rRNA introns, odd ribosomes, and small enigmatic genomes across a large radiation of phyla.</title>
        <authorList>
            <person name="Brown C.T."/>
            <person name="Hug L.A."/>
            <person name="Thomas B.C."/>
            <person name="Sharon I."/>
            <person name="Castelle C.J."/>
            <person name="Singh A."/>
            <person name="Wilkins M.J."/>
            <person name="Williams K.H."/>
            <person name="Banfield J.F."/>
        </authorList>
    </citation>
    <scope>NUCLEOTIDE SEQUENCE [LARGE SCALE GENOMIC DNA]</scope>
</reference>
<gene>
    <name evidence="2" type="ORF">UR35_C0012G0021</name>
</gene>
<sequence>MESTLNPVSTPSATPIVKRFDKTASVKKNVILGLVSLIVVVSGIGTGYLLSDAGKGTAEIGTTGEIKVNKNEAGISDESKFSTTTDGVLEEGGIGGEGTYHLVRGIGPSQYAYLTSSVVDLGAFVGKKVQVWGDTMSGKKAGWLIDVGKIKVIE</sequence>
<dbReference type="STRING" id="1618566.UR35_C0012G0021"/>
<evidence type="ECO:0000313" key="2">
    <source>
        <dbReference type="EMBL" id="KKP44064.1"/>
    </source>
</evidence>
<keyword evidence="1" id="KW-0472">Membrane</keyword>
<keyword evidence="1" id="KW-1133">Transmembrane helix</keyword>
<proteinExistence type="predicted"/>
<dbReference type="Proteomes" id="UP000034778">
    <property type="component" value="Unassembled WGS sequence"/>
</dbReference>